<proteinExistence type="predicted"/>
<reference evidence="1" key="2">
    <citation type="journal article" date="2022" name="New Phytol.">
        <title>Evolutionary transition to the ectomycorrhizal habit in the genomes of a hyperdiverse lineage of mushroom-forming fungi.</title>
        <authorList>
            <person name="Looney B."/>
            <person name="Miyauchi S."/>
            <person name="Morin E."/>
            <person name="Drula E."/>
            <person name="Courty P.E."/>
            <person name="Kohler A."/>
            <person name="Kuo A."/>
            <person name="LaButti K."/>
            <person name="Pangilinan J."/>
            <person name="Lipzen A."/>
            <person name="Riley R."/>
            <person name="Andreopoulos W."/>
            <person name="He G."/>
            <person name="Johnson J."/>
            <person name="Nolan M."/>
            <person name="Tritt A."/>
            <person name="Barry K.W."/>
            <person name="Grigoriev I.V."/>
            <person name="Nagy L.G."/>
            <person name="Hibbett D."/>
            <person name="Henrissat B."/>
            <person name="Matheny P.B."/>
            <person name="Labbe J."/>
            <person name="Martin F.M."/>
        </authorList>
    </citation>
    <scope>NUCLEOTIDE SEQUENCE</scope>
    <source>
        <strain evidence="1">FP105234-sp</strain>
    </source>
</reference>
<evidence type="ECO:0000313" key="2">
    <source>
        <dbReference type="Proteomes" id="UP000814033"/>
    </source>
</evidence>
<keyword evidence="2" id="KW-1185">Reference proteome</keyword>
<reference evidence="1" key="1">
    <citation type="submission" date="2021-02" db="EMBL/GenBank/DDBJ databases">
        <authorList>
            <consortium name="DOE Joint Genome Institute"/>
            <person name="Ahrendt S."/>
            <person name="Looney B.P."/>
            <person name="Miyauchi S."/>
            <person name="Morin E."/>
            <person name="Drula E."/>
            <person name="Courty P.E."/>
            <person name="Chicoki N."/>
            <person name="Fauchery L."/>
            <person name="Kohler A."/>
            <person name="Kuo A."/>
            <person name="Labutti K."/>
            <person name="Pangilinan J."/>
            <person name="Lipzen A."/>
            <person name="Riley R."/>
            <person name="Andreopoulos W."/>
            <person name="He G."/>
            <person name="Johnson J."/>
            <person name="Barry K.W."/>
            <person name="Grigoriev I.V."/>
            <person name="Nagy L."/>
            <person name="Hibbett D."/>
            <person name="Henrissat B."/>
            <person name="Matheny P.B."/>
            <person name="Labbe J."/>
            <person name="Martin F."/>
        </authorList>
    </citation>
    <scope>NUCLEOTIDE SEQUENCE</scope>
    <source>
        <strain evidence="1">FP105234-sp</strain>
    </source>
</reference>
<gene>
    <name evidence="1" type="ORF">FA95DRAFT_1608296</name>
</gene>
<organism evidence="1 2">
    <name type="scientific">Auriscalpium vulgare</name>
    <dbReference type="NCBI Taxonomy" id="40419"/>
    <lineage>
        <taxon>Eukaryota</taxon>
        <taxon>Fungi</taxon>
        <taxon>Dikarya</taxon>
        <taxon>Basidiomycota</taxon>
        <taxon>Agaricomycotina</taxon>
        <taxon>Agaricomycetes</taxon>
        <taxon>Russulales</taxon>
        <taxon>Auriscalpiaceae</taxon>
        <taxon>Auriscalpium</taxon>
    </lineage>
</organism>
<evidence type="ECO:0000313" key="1">
    <source>
        <dbReference type="EMBL" id="KAI0044720.1"/>
    </source>
</evidence>
<accession>A0ACB8RKY4</accession>
<sequence length="151" mass="16425">MEGFIVDVDVGGAPRVGGVGGVDVDVVDVVGSMNVDPPAPQTDQLDCIAVTGHLSFLATEFHRVVRPCIPFYRTPPIPPPILEHDLEALMWLFTYSVTRQVSSPPFDASSGDILARESKDTDQWRDRVPFGVLVHCTIFSGCARIQFTRGG</sequence>
<comment type="caution">
    <text evidence="1">The sequence shown here is derived from an EMBL/GenBank/DDBJ whole genome shotgun (WGS) entry which is preliminary data.</text>
</comment>
<name>A0ACB8RKY4_9AGAM</name>
<dbReference type="Proteomes" id="UP000814033">
    <property type="component" value="Unassembled WGS sequence"/>
</dbReference>
<protein>
    <submittedName>
        <fullName evidence="1">Uncharacterized protein</fullName>
    </submittedName>
</protein>
<dbReference type="EMBL" id="MU275973">
    <property type="protein sequence ID" value="KAI0044720.1"/>
    <property type="molecule type" value="Genomic_DNA"/>
</dbReference>